<gene>
    <name evidence="6" type="ORF">OKIOD_LOCUS16146</name>
</gene>
<keyword evidence="2" id="KW-1015">Disulfide bond</keyword>
<dbReference type="PROSITE" id="PS51034">
    <property type="entry name" value="ZP_2"/>
    <property type="match status" value="1"/>
</dbReference>
<protein>
    <submittedName>
        <fullName evidence="6">Oidioi.mRNA.OKI2018_I69.chr2.g7381.t1.cds</fullName>
    </submittedName>
</protein>
<dbReference type="SMART" id="SM00241">
    <property type="entry name" value="ZP"/>
    <property type="match status" value="1"/>
</dbReference>
<dbReference type="Gene3D" id="2.60.40.4100">
    <property type="entry name" value="Zona pellucida, ZP-C domain"/>
    <property type="match status" value="1"/>
</dbReference>
<evidence type="ECO:0000313" key="7">
    <source>
        <dbReference type="Proteomes" id="UP001158576"/>
    </source>
</evidence>
<dbReference type="PROSITE" id="PS01180">
    <property type="entry name" value="CUB"/>
    <property type="match status" value="1"/>
</dbReference>
<dbReference type="CDD" id="cd00041">
    <property type="entry name" value="CUB"/>
    <property type="match status" value="1"/>
</dbReference>
<evidence type="ECO:0000256" key="2">
    <source>
        <dbReference type="ARBA" id="ARBA00023157"/>
    </source>
</evidence>
<dbReference type="Pfam" id="PF00100">
    <property type="entry name" value="Zona_pellucida"/>
    <property type="match status" value="1"/>
</dbReference>
<dbReference type="Gene3D" id="2.60.120.290">
    <property type="entry name" value="Spermadhesin, CUB domain"/>
    <property type="match status" value="1"/>
</dbReference>
<evidence type="ECO:0000259" key="4">
    <source>
        <dbReference type="PROSITE" id="PS01180"/>
    </source>
</evidence>
<evidence type="ECO:0000313" key="6">
    <source>
        <dbReference type="EMBL" id="CAG5113261.1"/>
    </source>
</evidence>
<feature type="domain" description="ZP" evidence="5">
    <location>
        <begin position="264"/>
        <end position="526"/>
    </location>
</feature>
<dbReference type="InterPro" id="IPR035914">
    <property type="entry name" value="Sperma_CUB_dom_sf"/>
</dbReference>
<proteinExistence type="predicted"/>
<reference evidence="6 7" key="1">
    <citation type="submission" date="2021-04" db="EMBL/GenBank/DDBJ databases">
        <authorList>
            <person name="Bliznina A."/>
        </authorList>
    </citation>
    <scope>NUCLEOTIDE SEQUENCE [LARGE SCALE GENOMIC DNA]</scope>
</reference>
<dbReference type="Pfam" id="PF00431">
    <property type="entry name" value="CUB"/>
    <property type="match status" value="1"/>
</dbReference>
<organism evidence="6 7">
    <name type="scientific">Oikopleura dioica</name>
    <name type="common">Tunicate</name>
    <dbReference type="NCBI Taxonomy" id="34765"/>
    <lineage>
        <taxon>Eukaryota</taxon>
        <taxon>Metazoa</taxon>
        <taxon>Chordata</taxon>
        <taxon>Tunicata</taxon>
        <taxon>Appendicularia</taxon>
        <taxon>Copelata</taxon>
        <taxon>Oikopleuridae</taxon>
        <taxon>Oikopleura</taxon>
    </lineage>
</organism>
<dbReference type="InterPro" id="IPR055355">
    <property type="entry name" value="ZP-C"/>
</dbReference>
<evidence type="ECO:0000256" key="1">
    <source>
        <dbReference type="ARBA" id="ARBA00022729"/>
    </source>
</evidence>
<comment type="caution">
    <text evidence="3">Lacks conserved residue(s) required for the propagation of feature annotation.</text>
</comment>
<evidence type="ECO:0000259" key="5">
    <source>
        <dbReference type="PROSITE" id="PS51034"/>
    </source>
</evidence>
<name>A0ABN7TF09_OIKDI</name>
<dbReference type="PANTHER" id="PTHR14002">
    <property type="entry name" value="ENDOGLIN/TGF-BETA RECEPTOR TYPE III"/>
    <property type="match status" value="1"/>
</dbReference>
<keyword evidence="1" id="KW-0732">Signal</keyword>
<accession>A0ABN7TF09</accession>
<dbReference type="Proteomes" id="UP001158576">
    <property type="component" value="Chromosome 2"/>
</dbReference>
<dbReference type="SUPFAM" id="SSF49854">
    <property type="entry name" value="Spermadhesin, CUB domain"/>
    <property type="match status" value="1"/>
</dbReference>
<dbReference type="PANTHER" id="PTHR14002:SF43">
    <property type="entry name" value="DELTA-LIKE PROTEIN"/>
    <property type="match status" value="1"/>
</dbReference>
<feature type="domain" description="CUB" evidence="4">
    <location>
        <begin position="83"/>
        <end position="236"/>
    </location>
</feature>
<keyword evidence="7" id="KW-1185">Reference proteome</keyword>
<dbReference type="SMART" id="SM00042">
    <property type="entry name" value="CUB"/>
    <property type="match status" value="1"/>
</dbReference>
<dbReference type="InterPro" id="IPR001507">
    <property type="entry name" value="ZP_dom"/>
</dbReference>
<dbReference type="InterPro" id="IPR042235">
    <property type="entry name" value="ZP-C_dom"/>
</dbReference>
<dbReference type="EMBL" id="OU015567">
    <property type="protein sequence ID" value="CAG5113261.1"/>
    <property type="molecule type" value="Genomic_DNA"/>
</dbReference>
<evidence type="ECO:0000256" key="3">
    <source>
        <dbReference type="PROSITE-ProRule" id="PRU00059"/>
    </source>
</evidence>
<sequence length="526" mass="59601">MKFSTGFFVFYLARADHIEEAEALVNFENELGWEDALWNVTMFNDTSYTENFQNETIWDEERRRPDDGRSPPGEIAVRRRILCGGNVNDTAYITSPEFDLSNANSLYPNYRHCEWLIQFPEYVKSFTITPTHFEIEDHPLCLWDTLSIYTRKKSDGTYNKTPHYFYCGSMTDSFDYYDDYDNGNKYAQIAGVSSRVMNKAITIEGNHAKIDFISDSQVGKRAPMMVMDFYVRGLHIEKPELCPNDFWEPNHDYTDCIPQGVEMQCDPAEVQFKANVAHLYKNLDESKWSNVKVNFGSCIGNISPDSNGWISETFSSTACNGDLTQDSVSGQIGLSWKIKGQLSASSGDLVATPDLSFDVKCLYNNNLSINTGGINVNGGLVIKDSVISQGDLLSRFSLESYSDYTYTFKSNEVHIGRPIYFRVSTDLNLNKPFSFQVTECSAHQYIIPGLGKSYTVLKDTCSPDSMVKFDNSDLIGDWQGDTADFKFNSFVFSFENPQIYLKCGVKICLQNSDGSFFLPNCLTNCQ</sequence>
<dbReference type="InterPro" id="IPR000859">
    <property type="entry name" value="CUB_dom"/>
</dbReference>